<dbReference type="InterPro" id="IPR050249">
    <property type="entry name" value="Pseudomonas-type_ThrB"/>
</dbReference>
<organism evidence="10 11">
    <name type="scientific">Gulosibacter macacae</name>
    <dbReference type="NCBI Taxonomy" id="2488791"/>
    <lineage>
        <taxon>Bacteria</taxon>
        <taxon>Bacillati</taxon>
        <taxon>Actinomycetota</taxon>
        <taxon>Actinomycetes</taxon>
        <taxon>Micrococcales</taxon>
        <taxon>Microbacteriaceae</taxon>
        <taxon>Gulosibacter</taxon>
    </lineage>
</organism>
<dbReference type="RefSeq" id="WP_124970812.1">
    <property type="nucleotide sequence ID" value="NZ_RQVS01000005.1"/>
</dbReference>
<feature type="domain" description="Aminoglycoside phosphotransferase" evidence="9">
    <location>
        <begin position="35"/>
        <end position="265"/>
    </location>
</feature>
<evidence type="ECO:0000256" key="6">
    <source>
        <dbReference type="ARBA" id="ARBA00037368"/>
    </source>
</evidence>
<evidence type="ECO:0000256" key="1">
    <source>
        <dbReference type="ARBA" id="ARBA00004496"/>
    </source>
</evidence>
<evidence type="ECO:0000313" key="11">
    <source>
        <dbReference type="Proteomes" id="UP000274391"/>
    </source>
</evidence>
<comment type="caution">
    <text evidence="10">The sequence shown here is derived from an EMBL/GenBank/DDBJ whole genome shotgun (WGS) entry which is preliminary data.</text>
</comment>
<dbReference type="InterPro" id="IPR058595">
    <property type="entry name" value="Avidin-like"/>
</dbReference>
<comment type="function">
    <text evidence="6">Catalyzes the GTP-dependent phosphorylation of 5-hydroxy-L-lysine.</text>
</comment>
<dbReference type="InterPro" id="IPR011009">
    <property type="entry name" value="Kinase-like_dom_sf"/>
</dbReference>
<dbReference type="PANTHER" id="PTHR21064">
    <property type="entry name" value="AMINOGLYCOSIDE PHOSPHOTRANSFERASE DOMAIN-CONTAINING PROTEIN-RELATED"/>
    <property type="match status" value="1"/>
</dbReference>
<sequence length="452" mass="49426">MSTMPAPDFPLEVLRGTIAQRYGLTVNEPQNLPGEYDRNLRFVDDQGRIWVAKISALQAVKAVGWQALLLDHLENATLDCDVPRILPALDGARHVAVSYDGKRGLLRVQSWVEGVPMRHAPVPGEQLLRSIGRVSAMLTSALADVEANSTPPRHHWLVEDSLNSFDTVVPELESEALAERLEPVRAAFAAIMPIIPTLPRSVVHQDLHDENLLVDPIAEEVVGVIDFNDSFNTVRVADLAVAGAYAMLRQDDPVAALAQVVTGYLQRRSLTADELAALLPMSAMRLAINAATWAVRSAESGEPYAEDRSKFTRPTLERLLDEGLDSASERLATLIKAAIDPAAVSLEGRRFVAAENSATGQVGDGTVFHYHEADNMVWADYAGGAIRRGRLIGTRNGAELDFRYVHLDNAGVTSTGHCTSTLEVDVRIRLHETWTWESKEGQGTSLLIELVD</sequence>
<comment type="subcellular location">
    <subcellularLocation>
        <location evidence="1">Cytoplasm</location>
    </subcellularLocation>
</comment>
<comment type="catalytic activity">
    <reaction evidence="5">
        <text>(5R)-5-hydroxy-L-lysine + GTP = (5R)-5-phosphooxy-L-lysine + GDP + H(+)</text>
        <dbReference type="Rhea" id="RHEA:19049"/>
        <dbReference type="ChEBI" id="CHEBI:15378"/>
        <dbReference type="ChEBI" id="CHEBI:37565"/>
        <dbReference type="ChEBI" id="CHEBI:57882"/>
        <dbReference type="ChEBI" id="CHEBI:58189"/>
        <dbReference type="ChEBI" id="CHEBI:58357"/>
        <dbReference type="EC" id="2.7.1.81"/>
    </reaction>
</comment>
<protein>
    <recommendedName>
        <fullName evidence="8">Hydroxylysine kinase</fullName>
        <ecNumber evidence="7">2.7.1.81</ecNumber>
    </recommendedName>
</protein>
<name>A0A3P3VWI3_9MICO</name>
<keyword evidence="4" id="KW-0418">Kinase</keyword>
<dbReference type="PANTHER" id="PTHR21064:SF1">
    <property type="entry name" value="HYDROXYLYSINE KINASE"/>
    <property type="match status" value="1"/>
</dbReference>
<dbReference type="EC" id="2.7.1.81" evidence="7"/>
<dbReference type="GO" id="GO:0005737">
    <property type="term" value="C:cytoplasm"/>
    <property type="evidence" value="ECO:0007669"/>
    <property type="project" value="UniProtKB-SubCell"/>
</dbReference>
<evidence type="ECO:0000256" key="5">
    <source>
        <dbReference type="ARBA" id="ARBA00036820"/>
    </source>
</evidence>
<evidence type="ECO:0000256" key="2">
    <source>
        <dbReference type="ARBA" id="ARBA00022490"/>
    </source>
</evidence>
<keyword evidence="11" id="KW-1185">Reference proteome</keyword>
<proteinExistence type="predicted"/>
<dbReference type="AlphaFoldDB" id="A0A3P3VWI3"/>
<evidence type="ECO:0000313" key="10">
    <source>
        <dbReference type="EMBL" id="RRJ87155.1"/>
    </source>
</evidence>
<reference evidence="10 11" key="1">
    <citation type="submission" date="2018-11" db="EMBL/GenBank/DDBJ databases">
        <title>YIM 102482-1 draft genome.</title>
        <authorList>
            <person name="Li G."/>
            <person name="Jiang Y."/>
        </authorList>
    </citation>
    <scope>NUCLEOTIDE SEQUENCE [LARGE SCALE GENOMIC DNA]</scope>
    <source>
        <strain evidence="10 11">YIM 102482-1</strain>
    </source>
</reference>
<evidence type="ECO:0000256" key="4">
    <source>
        <dbReference type="ARBA" id="ARBA00022777"/>
    </source>
</evidence>
<evidence type="ECO:0000256" key="7">
    <source>
        <dbReference type="ARBA" id="ARBA00038873"/>
    </source>
</evidence>
<evidence type="ECO:0000259" key="9">
    <source>
        <dbReference type="Pfam" id="PF01636"/>
    </source>
</evidence>
<dbReference type="EMBL" id="RQVS01000005">
    <property type="protein sequence ID" value="RRJ87155.1"/>
    <property type="molecule type" value="Genomic_DNA"/>
</dbReference>
<keyword evidence="2" id="KW-0963">Cytoplasm</keyword>
<dbReference type="GO" id="GO:0047992">
    <property type="term" value="F:hydroxylysine kinase activity"/>
    <property type="evidence" value="ECO:0007669"/>
    <property type="project" value="UniProtKB-EC"/>
</dbReference>
<dbReference type="Pfam" id="PF01636">
    <property type="entry name" value="APH"/>
    <property type="match status" value="1"/>
</dbReference>
<dbReference type="SUPFAM" id="SSF56112">
    <property type="entry name" value="Protein kinase-like (PK-like)"/>
    <property type="match status" value="1"/>
</dbReference>
<keyword evidence="3" id="KW-0808">Transferase</keyword>
<evidence type="ECO:0000256" key="3">
    <source>
        <dbReference type="ARBA" id="ARBA00022679"/>
    </source>
</evidence>
<dbReference type="Gene3D" id="3.90.1200.10">
    <property type="match status" value="1"/>
</dbReference>
<dbReference type="Proteomes" id="UP000274391">
    <property type="component" value="Unassembled WGS sequence"/>
</dbReference>
<accession>A0A3P3VWI3</accession>
<dbReference type="OrthoDB" id="4616840at2"/>
<dbReference type="Pfam" id="PF26421">
    <property type="entry name" value="Avidin_like"/>
    <property type="match status" value="1"/>
</dbReference>
<evidence type="ECO:0000256" key="8">
    <source>
        <dbReference type="ARBA" id="ARBA00040505"/>
    </source>
</evidence>
<gene>
    <name evidence="10" type="ORF">EG850_04850</name>
</gene>
<dbReference type="InterPro" id="IPR002575">
    <property type="entry name" value="Aminoglycoside_PTrfase"/>
</dbReference>